<dbReference type="HOGENOM" id="CLU_1600708_0_0_6"/>
<name>B8KUZ0_9GAMM</name>
<gene>
    <name evidence="2" type="ORF">NOR51B_1216</name>
</gene>
<dbReference type="SUPFAM" id="SSF53335">
    <property type="entry name" value="S-adenosyl-L-methionine-dependent methyltransferases"/>
    <property type="match status" value="1"/>
</dbReference>
<dbReference type="STRING" id="565045.NOR51B_1216"/>
<keyword evidence="2" id="KW-0489">Methyltransferase</keyword>
<accession>B8KUZ0</accession>
<dbReference type="EMBL" id="DS999411">
    <property type="protein sequence ID" value="EED35271.1"/>
    <property type="molecule type" value="Genomic_DNA"/>
</dbReference>
<dbReference type="InterPro" id="IPR029063">
    <property type="entry name" value="SAM-dependent_MTases_sf"/>
</dbReference>
<organism evidence="2 3">
    <name type="scientific">Luminiphilus syltensis NOR5-1B</name>
    <dbReference type="NCBI Taxonomy" id="565045"/>
    <lineage>
        <taxon>Bacteria</taxon>
        <taxon>Pseudomonadati</taxon>
        <taxon>Pseudomonadota</taxon>
        <taxon>Gammaproteobacteria</taxon>
        <taxon>Cellvibrionales</taxon>
        <taxon>Halieaceae</taxon>
        <taxon>Luminiphilus</taxon>
    </lineage>
</organism>
<dbReference type="GO" id="GO:0032259">
    <property type="term" value="P:methylation"/>
    <property type="evidence" value="ECO:0007669"/>
    <property type="project" value="UniProtKB-KW"/>
</dbReference>
<dbReference type="AlphaFoldDB" id="B8KUZ0"/>
<dbReference type="Proteomes" id="UP000004699">
    <property type="component" value="Unassembled WGS sequence"/>
</dbReference>
<evidence type="ECO:0000313" key="2">
    <source>
        <dbReference type="EMBL" id="EED35271.1"/>
    </source>
</evidence>
<evidence type="ECO:0000259" key="1">
    <source>
        <dbReference type="Pfam" id="PF05050"/>
    </source>
</evidence>
<proteinExistence type="predicted"/>
<reference evidence="3" key="1">
    <citation type="journal article" date="2013" name="BMC Microbiol.">
        <title>Taxonomy and evolution of bacteriochlorophyll a-containing members of the OM60/NOR5 clade of marine gammaproteobacteria: description of Luminiphilus syltensis gen. nov., sp. nov., reclassification of Haliea rubra as Pseudohaliea rubra gen. nov., comb. nov., and emendation of Chromatocurvus halotolerans.</title>
        <authorList>
            <person name="Spring S."/>
            <person name="Riedel T."/>
            <person name="Sproer C."/>
            <person name="Yan S."/>
            <person name="Harder J."/>
            <person name="Fuchs B.M."/>
        </authorList>
    </citation>
    <scope>NUCLEOTIDE SEQUENCE [LARGE SCALE GENOMIC DNA]</scope>
    <source>
        <strain evidence="3">NOR51-B</strain>
    </source>
</reference>
<dbReference type="Pfam" id="PF05050">
    <property type="entry name" value="Methyltransf_21"/>
    <property type="match status" value="1"/>
</dbReference>
<dbReference type="InterPro" id="IPR006342">
    <property type="entry name" value="FkbM_mtfrase"/>
</dbReference>
<feature type="domain" description="Methyltransferase FkbM" evidence="1">
    <location>
        <begin position="12"/>
        <end position="137"/>
    </location>
</feature>
<dbReference type="GO" id="GO:0008168">
    <property type="term" value="F:methyltransferase activity"/>
    <property type="evidence" value="ECO:0007669"/>
    <property type="project" value="UniProtKB-KW"/>
</dbReference>
<evidence type="ECO:0000313" key="3">
    <source>
        <dbReference type="Proteomes" id="UP000004699"/>
    </source>
</evidence>
<keyword evidence="3" id="KW-1185">Reference proteome</keyword>
<protein>
    <submittedName>
        <fullName evidence="2">Methyltransferase FkbM</fullName>
    </submittedName>
</protein>
<dbReference type="eggNOG" id="COG1196">
    <property type="taxonomic scope" value="Bacteria"/>
</dbReference>
<keyword evidence="2" id="KW-0808">Transferase</keyword>
<dbReference type="Gene3D" id="3.40.50.150">
    <property type="entry name" value="Vaccinia Virus protein VP39"/>
    <property type="match status" value="1"/>
</dbReference>
<sequence length="166" mass="19121">MPGSMALFNKWRPRDINLELGVAQDEGAFEFTIYNEPAVNTLSDECVLARKSSTFPYRIKDVIEIEAKPLSWILDRYALDRKIDFLSVDVEGYDLDVLKSNDWQRYRPSIVLVEILHVSLEGVFENPVVKFMREQGYGLLTKIDHTAFFEDLLVEKKSARGKSNTN</sequence>